<proteinExistence type="inferred from homology"/>
<organism evidence="12 13">
    <name type="scientific">Chelativorans salis</name>
    <dbReference type="NCBI Taxonomy" id="2978478"/>
    <lineage>
        <taxon>Bacteria</taxon>
        <taxon>Pseudomonadati</taxon>
        <taxon>Pseudomonadota</taxon>
        <taxon>Alphaproteobacteria</taxon>
        <taxon>Hyphomicrobiales</taxon>
        <taxon>Phyllobacteriaceae</taxon>
        <taxon>Chelativorans</taxon>
    </lineage>
</organism>
<dbReference type="InterPro" id="IPR051793">
    <property type="entry name" value="NADH:flavin_oxidoreductase"/>
</dbReference>
<keyword evidence="8" id="KW-0408">Iron</keyword>
<dbReference type="Gene3D" id="3.50.50.60">
    <property type="entry name" value="FAD/NAD(P)-binding domain"/>
    <property type="match status" value="1"/>
</dbReference>
<comment type="caution">
    <text evidence="12">The sequence shown here is derived from an EMBL/GenBank/DDBJ whole genome shotgun (WGS) entry which is preliminary data.</text>
</comment>
<dbReference type="InterPro" id="IPR013785">
    <property type="entry name" value="Aldolase_TIM"/>
</dbReference>
<dbReference type="InterPro" id="IPR001155">
    <property type="entry name" value="OxRdtase_FMN_N"/>
</dbReference>
<dbReference type="Gene3D" id="3.20.20.70">
    <property type="entry name" value="Aldolase class I"/>
    <property type="match status" value="1"/>
</dbReference>
<evidence type="ECO:0000256" key="7">
    <source>
        <dbReference type="ARBA" id="ARBA00023002"/>
    </source>
</evidence>
<dbReference type="SUPFAM" id="SSF51395">
    <property type="entry name" value="FMN-linked oxidoreductases"/>
    <property type="match status" value="1"/>
</dbReference>
<evidence type="ECO:0000256" key="8">
    <source>
        <dbReference type="ARBA" id="ARBA00023004"/>
    </source>
</evidence>
<sequence>MQRPYPHLFQPLQIGKLRLKNRIAMAPMGFGALSDDQGIPTQRYIDYFAERAKGGAGLLMTGMLKVEDNIETLRARRGPVSKEFIKPFADLTEQIHALGTKIFVQLSPGLGYQGRPHNVVGTPVAPSPIPSFAAPDIICRELTVEEIQQMVRAYGNAAEILFTAGVDGIELHGHAGFLLDQFSHRLWNKRRDRYGGDLGGRMTFAFEIFDEIKRRLGPDFPVQYRFGLKHYMKSFHSSALPGEDFVEVGRDVDEGLELARLLEDHGFDSLAVDAGTATGHYWAHPPIYQPHGCMLELSAMVKELVTIPVIAVGRLDIPELADSAIAEGKADVISLAKALLADPYWPQKVSEGRIEDIRPCIGCHQACSEQFNGRYLNSCTVNPACGRERSHQLMPARESRRVLVVGGGVAGMETARVSASRGHKVTLCERSVELGGHLIEAGVPEDKKDVERLNAWYKRQMELLGIDVRVNTDVTAELVAEEKADVVVLATGSSDVVPPIPGSDKPHVIPTTELLLGQRLPGREVVVVGAGENGCEAALWLHRRGCKVTVVEMQSKPIAIPVANANRNMLLDMLTHAGVPILLETAVREVHDDGVTVETHHGEKRMIACDTVVLSVGMKPENGLYRSLNTFFAGPMYEIGDCQEPSNIMKAVWDGFEVGRTI</sequence>
<evidence type="ECO:0000313" key="13">
    <source>
        <dbReference type="Proteomes" id="UP001320831"/>
    </source>
</evidence>
<keyword evidence="5" id="KW-0288">FMN</keyword>
<evidence type="ECO:0000313" key="12">
    <source>
        <dbReference type="EMBL" id="MCT7376729.1"/>
    </source>
</evidence>
<dbReference type="SUPFAM" id="SSF51905">
    <property type="entry name" value="FAD/NAD(P)-binding domain"/>
    <property type="match status" value="1"/>
</dbReference>
<keyword evidence="7" id="KW-0560">Oxidoreductase</keyword>
<evidence type="ECO:0000256" key="6">
    <source>
        <dbReference type="ARBA" id="ARBA00022723"/>
    </source>
</evidence>
<dbReference type="PRINTS" id="PR00368">
    <property type="entry name" value="FADPNR"/>
</dbReference>
<dbReference type="Pfam" id="PF00724">
    <property type="entry name" value="Oxidored_FMN"/>
    <property type="match status" value="1"/>
</dbReference>
<feature type="domain" description="FAD/NAD(P)-binding" evidence="11">
    <location>
        <begin position="401"/>
        <end position="625"/>
    </location>
</feature>
<dbReference type="PRINTS" id="PR00469">
    <property type="entry name" value="PNDRDTASEII"/>
</dbReference>
<dbReference type="PANTHER" id="PTHR42917:SF2">
    <property type="entry name" value="2,4-DIENOYL-COA REDUCTASE [(2E)-ENOYL-COA-PRODUCING]"/>
    <property type="match status" value="1"/>
</dbReference>
<reference evidence="12 13" key="1">
    <citation type="submission" date="2022-09" db="EMBL/GenBank/DDBJ databases">
        <title>Chelativorans salina sp. nov., a novel slightly halophilic bacterium isolated from a saline lake sediment enrichment.</title>
        <authorList>
            <person name="Gao L."/>
            <person name="Fang B.-Z."/>
            <person name="Li W.-J."/>
        </authorList>
    </citation>
    <scope>NUCLEOTIDE SEQUENCE [LARGE SCALE GENOMIC DNA]</scope>
    <source>
        <strain evidence="12 13">EGI FJ00035</strain>
    </source>
</reference>
<evidence type="ECO:0000259" key="11">
    <source>
        <dbReference type="Pfam" id="PF07992"/>
    </source>
</evidence>
<dbReference type="EMBL" id="JAOCZP010000005">
    <property type="protein sequence ID" value="MCT7376729.1"/>
    <property type="molecule type" value="Genomic_DNA"/>
</dbReference>
<gene>
    <name evidence="12" type="ORF">N5A92_16985</name>
</gene>
<comment type="cofactor">
    <cofactor evidence="1">
        <name>FMN</name>
        <dbReference type="ChEBI" id="CHEBI:58210"/>
    </cofactor>
</comment>
<dbReference type="Pfam" id="PF07992">
    <property type="entry name" value="Pyr_redox_2"/>
    <property type="match status" value="1"/>
</dbReference>
<accession>A0ABT2LU58</accession>
<protein>
    <submittedName>
        <fullName evidence="12">FAD-dependent oxidoreductase</fullName>
    </submittedName>
</protein>
<evidence type="ECO:0000259" key="10">
    <source>
        <dbReference type="Pfam" id="PF00724"/>
    </source>
</evidence>
<evidence type="ECO:0000256" key="3">
    <source>
        <dbReference type="ARBA" id="ARBA00011048"/>
    </source>
</evidence>
<evidence type="ECO:0000256" key="9">
    <source>
        <dbReference type="ARBA" id="ARBA00023014"/>
    </source>
</evidence>
<keyword evidence="13" id="KW-1185">Reference proteome</keyword>
<comment type="cofactor">
    <cofactor evidence="2">
        <name>[4Fe-4S] cluster</name>
        <dbReference type="ChEBI" id="CHEBI:49883"/>
    </cofactor>
</comment>
<evidence type="ECO:0000256" key="1">
    <source>
        <dbReference type="ARBA" id="ARBA00001917"/>
    </source>
</evidence>
<comment type="similarity">
    <text evidence="3">In the N-terminal section; belongs to the NADH:flavin oxidoreductase/NADH oxidase family.</text>
</comment>
<keyword evidence="9" id="KW-0411">Iron-sulfur</keyword>
<feature type="domain" description="NADH:flavin oxidoreductase/NADH oxidase N-terminal" evidence="10">
    <location>
        <begin position="8"/>
        <end position="353"/>
    </location>
</feature>
<evidence type="ECO:0000256" key="2">
    <source>
        <dbReference type="ARBA" id="ARBA00001966"/>
    </source>
</evidence>
<keyword evidence="4" id="KW-0285">Flavoprotein</keyword>
<dbReference type="Proteomes" id="UP001320831">
    <property type="component" value="Unassembled WGS sequence"/>
</dbReference>
<evidence type="ECO:0000256" key="5">
    <source>
        <dbReference type="ARBA" id="ARBA00022643"/>
    </source>
</evidence>
<dbReference type="InterPro" id="IPR036188">
    <property type="entry name" value="FAD/NAD-bd_sf"/>
</dbReference>
<keyword evidence="6" id="KW-0479">Metal-binding</keyword>
<dbReference type="InterPro" id="IPR023753">
    <property type="entry name" value="FAD/NAD-binding_dom"/>
</dbReference>
<dbReference type="PANTHER" id="PTHR42917">
    <property type="entry name" value="2,4-DIENOYL-COA REDUCTASE"/>
    <property type="match status" value="1"/>
</dbReference>
<name>A0ABT2LU58_9HYPH</name>
<dbReference type="Gene3D" id="3.40.50.720">
    <property type="entry name" value="NAD(P)-binding Rossmann-like Domain"/>
    <property type="match status" value="1"/>
</dbReference>
<dbReference type="RefSeq" id="WP_260904890.1">
    <property type="nucleotide sequence ID" value="NZ_JAOCZP010000005.1"/>
</dbReference>
<evidence type="ECO:0000256" key="4">
    <source>
        <dbReference type="ARBA" id="ARBA00022630"/>
    </source>
</evidence>